<dbReference type="GO" id="GO:0018822">
    <property type="term" value="F:nitrile hydratase activity"/>
    <property type="evidence" value="ECO:0007669"/>
    <property type="project" value="TreeGrafter"/>
</dbReference>
<dbReference type="EMBL" id="JAXUIC010000003">
    <property type="protein sequence ID" value="KAK4595363.1"/>
    <property type="molecule type" value="Genomic_DNA"/>
</dbReference>
<dbReference type="InterPro" id="IPR044149">
    <property type="entry name" value="Nitrilases_CHs"/>
</dbReference>
<proteinExistence type="predicted"/>
<gene>
    <name evidence="1" type="ORF">RGQ29_013711</name>
</gene>
<sequence length="129" mass="14205">MGGTTLGQILYYVQLDEQLLHFIEFNESLLKVILMVEFFYTGFPPFSECLAGAREIWQASMTHIAPEGGYFVLSAYQFCSRENCVFSPERISGGSNGDISIDTILCSAGSVTVSGQDHSADLGSWVQFL</sequence>
<dbReference type="PANTHER" id="PTHR46044:SF8">
    <property type="entry name" value="BIFUNCTIONAL NITRILASE_NITRILE HYDRATASE NIT4B"/>
    <property type="match status" value="1"/>
</dbReference>
<evidence type="ECO:0000313" key="1">
    <source>
        <dbReference type="EMBL" id="KAK4595363.1"/>
    </source>
</evidence>
<keyword evidence="2" id="KW-1185">Reference proteome</keyword>
<dbReference type="AlphaFoldDB" id="A0AAN7FK91"/>
<reference evidence="1 2" key="1">
    <citation type="journal article" date="2023" name="G3 (Bethesda)">
        <title>A haplotype-resolved chromosome-scale genome for Quercus rubra L. provides insights into the genetics of adaptive traits for red oak species.</title>
        <authorList>
            <person name="Kapoor B."/>
            <person name="Jenkins J."/>
            <person name="Schmutz J."/>
            <person name="Zhebentyayeva T."/>
            <person name="Kuelheim C."/>
            <person name="Coggeshall M."/>
            <person name="Heim C."/>
            <person name="Lasky J.R."/>
            <person name="Leites L."/>
            <person name="Islam-Faridi N."/>
            <person name="Romero-Severson J."/>
            <person name="DeLeo V.L."/>
            <person name="Lucas S.M."/>
            <person name="Lazic D."/>
            <person name="Gailing O."/>
            <person name="Carlson J."/>
            <person name="Staton M."/>
        </authorList>
    </citation>
    <scope>NUCLEOTIDE SEQUENCE [LARGE SCALE GENOMIC DNA]</scope>
    <source>
        <strain evidence="1">Pseudo-F2</strain>
    </source>
</reference>
<accession>A0AAN7FK91</accession>
<protein>
    <submittedName>
        <fullName evidence="1">Uncharacterized protein</fullName>
    </submittedName>
</protein>
<comment type="caution">
    <text evidence="1">The sequence shown here is derived from an EMBL/GenBank/DDBJ whole genome shotgun (WGS) entry which is preliminary data.</text>
</comment>
<dbReference type="Proteomes" id="UP001324115">
    <property type="component" value="Unassembled WGS sequence"/>
</dbReference>
<dbReference type="GO" id="GO:0051410">
    <property type="term" value="P:detoxification of nitrogen compound"/>
    <property type="evidence" value="ECO:0007669"/>
    <property type="project" value="TreeGrafter"/>
</dbReference>
<evidence type="ECO:0000313" key="2">
    <source>
        <dbReference type="Proteomes" id="UP001324115"/>
    </source>
</evidence>
<dbReference type="PANTHER" id="PTHR46044">
    <property type="entry name" value="NITRILASE"/>
    <property type="match status" value="1"/>
</dbReference>
<name>A0AAN7FK91_QUERU</name>
<dbReference type="GO" id="GO:0000257">
    <property type="term" value="F:nitrilase activity"/>
    <property type="evidence" value="ECO:0007669"/>
    <property type="project" value="TreeGrafter"/>
</dbReference>
<organism evidence="1 2">
    <name type="scientific">Quercus rubra</name>
    <name type="common">Northern red oak</name>
    <name type="synonym">Quercus borealis</name>
    <dbReference type="NCBI Taxonomy" id="3512"/>
    <lineage>
        <taxon>Eukaryota</taxon>
        <taxon>Viridiplantae</taxon>
        <taxon>Streptophyta</taxon>
        <taxon>Embryophyta</taxon>
        <taxon>Tracheophyta</taxon>
        <taxon>Spermatophyta</taxon>
        <taxon>Magnoliopsida</taxon>
        <taxon>eudicotyledons</taxon>
        <taxon>Gunneridae</taxon>
        <taxon>Pentapetalae</taxon>
        <taxon>rosids</taxon>
        <taxon>fabids</taxon>
        <taxon>Fagales</taxon>
        <taxon>Fagaceae</taxon>
        <taxon>Quercus</taxon>
    </lineage>
</organism>